<evidence type="ECO:0000256" key="1">
    <source>
        <dbReference type="SAM" id="MobiDB-lite"/>
    </source>
</evidence>
<reference evidence="4 5" key="1">
    <citation type="submission" date="2020-07" db="EMBL/GenBank/DDBJ databases">
        <title>Sequencing the genomes of 1000 actinobacteria strains.</title>
        <authorList>
            <person name="Klenk H.-P."/>
        </authorList>
    </citation>
    <scope>NUCLEOTIDE SEQUENCE [LARGE SCALE GENOMIC DNA]</scope>
    <source>
        <strain evidence="4 5">DSM 43461</strain>
    </source>
</reference>
<keyword evidence="2" id="KW-1133">Transmembrane helix</keyword>
<keyword evidence="2" id="KW-0812">Transmembrane</keyword>
<evidence type="ECO:0000256" key="2">
    <source>
        <dbReference type="SAM" id="Phobius"/>
    </source>
</evidence>
<keyword evidence="2" id="KW-0472">Membrane</keyword>
<name>A0A7Y9G820_9ACTN</name>
<evidence type="ECO:0000313" key="4">
    <source>
        <dbReference type="EMBL" id="NYE10295.1"/>
    </source>
</evidence>
<gene>
    <name evidence="4" type="ORF">BJ999_000591</name>
</gene>
<dbReference type="InterPro" id="IPR045597">
    <property type="entry name" value="DUF6458"/>
</dbReference>
<keyword evidence="5" id="KW-1185">Reference proteome</keyword>
<dbReference type="Pfam" id="PF20059">
    <property type="entry name" value="DUF6458"/>
    <property type="match status" value="1"/>
</dbReference>
<dbReference type="Proteomes" id="UP000591272">
    <property type="component" value="Unassembled WGS sequence"/>
</dbReference>
<sequence>MPVAGGIALLTIGAILTFAITGSIRGIDLPTVGTILMAAGVAVLLLPLVVGGMSPPKPWSARSRRDAIDDEADGGPQNPLAPSRRDDPPDADVLTRDGRTRRLRRSRR</sequence>
<evidence type="ECO:0000259" key="3">
    <source>
        <dbReference type="Pfam" id="PF20059"/>
    </source>
</evidence>
<protein>
    <recommendedName>
        <fullName evidence="3">DUF6458 domain-containing protein</fullName>
    </recommendedName>
</protein>
<accession>A0A7Y9G820</accession>
<dbReference type="RefSeq" id="WP_179831833.1">
    <property type="nucleotide sequence ID" value="NZ_BMRD01000005.1"/>
</dbReference>
<evidence type="ECO:0000313" key="5">
    <source>
        <dbReference type="Proteomes" id="UP000591272"/>
    </source>
</evidence>
<comment type="caution">
    <text evidence="4">The sequence shown here is derived from an EMBL/GenBank/DDBJ whole genome shotgun (WGS) entry which is preliminary data.</text>
</comment>
<dbReference type="AlphaFoldDB" id="A0A7Y9G820"/>
<proteinExistence type="predicted"/>
<dbReference type="EMBL" id="JACCBT010000001">
    <property type="protein sequence ID" value="NYE10295.1"/>
    <property type="molecule type" value="Genomic_DNA"/>
</dbReference>
<organism evidence="4 5">
    <name type="scientific">Actinomadura citrea</name>
    <dbReference type="NCBI Taxonomy" id="46158"/>
    <lineage>
        <taxon>Bacteria</taxon>
        <taxon>Bacillati</taxon>
        <taxon>Actinomycetota</taxon>
        <taxon>Actinomycetes</taxon>
        <taxon>Streptosporangiales</taxon>
        <taxon>Thermomonosporaceae</taxon>
        <taxon>Actinomadura</taxon>
    </lineage>
</organism>
<feature type="transmembrane region" description="Helical" evidence="2">
    <location>
        <begin position="35"/>
        <end position="55"/>
    </location>
</feature>
<feature type="compositionally biased region" description="Basic and acidic residues" evidence="1">
    <location>
        <begin position="83"/>
        <end position="100"/>
    </location>
</feature>
<feature type="domain" description="DUF6458" evidence="3">
    <location>
        <begin position="6"/>
        <end position="49"/>
    </location>
</feature>
<feature type="region of interest" description="Disordered" evidence="1">
    <location>
        <begin position="53"/>
        <end position="108"/>
    </location>
</feature>